<name>A0A6C0IX64_9ZZZZ</name>
<protein>
    <submittedName>
        <fullName evidence="1">Uncharacterized protein</fullName>
    </submittedName>
</protein>
<accession>A0A6C0IX64</accession>
<dbReference type="AlphaFoldDB" id="A0A6C0IX64"/>
<proteinExistence type="predicted"/>
<reference evidence="1" key="1">
    <citation type="journal article" date="2020" name="Nature">
        <title>Giant virus diversity and host interactions through global metagenomics.</title>
        <authorList>
            <person name="Schulz F."/>
            <person name="Roux S."/>
            <person name="Paez-Espino D."/>
            <person name="Jungbluth S."/>
            <person name="Walsh D.A."/>
            <person name="Denef V.J."/>
            <person name="McMahon K.D."/>
            <person name="Konstantinidis K.T."/>
            <person name="Eloe-Fadrosh E.A."/>
            <person name="Kyrpides N.C."/>
            <person name="Woyke T."/>
        </authorList>
    </citation>
    <scope>NUCLEOTIDE SEQUENCE</scope>
    <source>
        <strain evidence="1">GVMAG-M-3300024301-20</strain>
    </source>
</reference>
<organism evidence="1">
    <name type="scientific">viral metagenome</name>
    <dbReference type="NCBI Taxonomy" id="1070528"/>
    <lineage>
        <taxon>unclassified sequences</taxon>
        <taxon>metagenomes</taxon>
        <taxon>organismal metagenomes</taxon>
    </lineage>
</organism>
<sequence>MPLYEKNPKCPKCISVKVYSVINTPNSLLLCCMVCNFTFHQKIIGYKEYVVKK</sequence>
<evidence type="ECO:0000313" key="1">
    <source>
        <dbReference type="EMBL" id="QHT96063.1"/>
    </source>
</evidence>
<dbReference type="EMBL" id="MN740251">
    <property type="protein sequence ID" value="QHT96063.1"/>
    <property type="molecule type" value="Genomic_DNA"/>
</dbReference>